<dbReference type="AlphaFoldDB" id="A0A7C6EDV4"/>
<dbReference type="GO" id="GO:0008783">
    <property type="term" value="F:agmatinase activity"/>
    <property type="evidence" value="ECO:0007669"/>
    <property type="project" value="UniProtKB-EC"/>
</dbReference>
<keyword evidence="3 5" id="KW-0378">Hydrolase</keyword>
<comment type="caution">
    <text evidence="5">The sequence shown here is derived from an EMBL/GenBank/DDBJ whole genome shotgun (WGS) entry which is preliminary data.</text>
</comment>
<protein>
    <submittedName>
        <fullName evidence="5">Agmatinase</fullName>
        <ecNumber evidence="5">3.5.3.11</ecNumber>
    </submittedName>
</protein>
<dbReference type="PROSITE" id="PS51409">
    <property type="entry name" value="ARGINASE_2"/>
    <property type="match status" value="1"/>
</dbReference>
<dbReference type="PANTHER" id="PTHR11358:SF26">
    <property type="entry name" value="GUANIDINO ACID HYDROLASE, MITOCHONDRIAL"/>
    <property type="match status" value="1"/>
</dbReference>
<dbReference type="GO" id="GO:0033389">
    <property type="term" value="P:putrescine biosynthetic process from arginine, via agmatine"/>
    <property type="evidence" value="ECO:0007669"/>
    <property type="project" value="TreeGrafter"/>
</dbReference>
<dbReference type="Pfam" id="PF00491">
    <property type="entry name" value="Arginase"/>
    <property type="match status" value="1"/>
</dbReference>
<keyword evidence="4" id="KW-0464">Manganese</keyword>
<dbReference type="InterPro" id="IPR023696">
    <property type="entry name" value="Ureohydrolase_dom_sf"/>
</dbReference>
<name>A0A7C6EDV4_UNCW3</name>
<comment type="cofactor">
    <cofactor evidence="4">
        <name>Mn(2+)</name>
        <dbReference type="ChEBI" id="CHEBI:29035"/>
    </cofactor>
    <text evidence="4">Binds 2 manganese ions per subunit.</text>
</comment>
<evidence type="ECO:0000256" key="2">
    <source>
        <dbReference type="ARBA" id="ARBA00022723"/>
    </source>
</evidence>
<feature type="binding site" evidence="4">
    <location>
        <position position="201"/>
    </location>
    <ligand>
        <name>Mn(2+)</name>
        <dbReference type="ChEBI" id="CHEBI:29035"/>
        <label>1</label>
    </ligand>
</feature>
<feature type="binding site" evidence="4">
    <location>
        <position position="128"/>
    </location>
    <ligand>
        <name>Mn(2+)</name>
        <dbReference type="ChEBI" id="CHEBI:29035"/>
        <label>1</label>
    </ligand>
</feature>
<dbReference type="PIRSF" id="PIRSF036979">
    <property type="entry name" value="Arginase"/>
    <property type="match status" value="1"/>
</dbReference>
<evidence type="ECO:0000256" key="3">
    <source>
        <dbReference type="ARBA" id="ARBA00022801"/>
    </source>
</evidence>
<sequence>MSFYFATAPYPKADIIIVGVPFDRTSSFIPGTRFAPSAIRNAFENVESYSPYRNKDLTSFRIYDANDIVFSSLIMKKALSQIEKTVEKHLRKKKRVFALGGEHTITIPIVQAYKKFFPQLKVIQFDAHADWRDEYFGEKFCHATAIRRVAEVVGKQNVIPIGIRSFAQEETKERPKPFKIGQPIDKVVQKLGNTPVYITLDIDVLDTSTMPAVATPEPGGISFLELISALTRLGKCKIVGADLVEYNPLAAPSLAYASTAAVLMRELIILLANNI</sequence>
<feature type="binding site" evidence="4">
    <location>
        <position position="203"/>
    </location>
    <ligand>
        <name>Mn(2+)</name>
        <dbReference type="ChEBI" id="CHEBI:29035"/>
        <label>1</label>
    </ligand>
</feature>
<accession>A0A7C6EDV4</accession>
<dbReference type="InterPro" id="IPR006035">
    <property type="entry name" value="Ureohydrolase"/>
</dbReference>
<dbReference type="EMBL" id="DTLI01000186">
    <property type="protein sequence ID" value="HHS52740.1"/>
    <property type="molecule type" value="Genomic_DNA"/>
</dbReference>
<feature type="binding site" evidence="4">
    <location>
        <position position="130"/>
    </location>
    <ligand>
        <name>Mn(2+)</name>
        <dbReference type="ChEBI" id="CHEBI:29035"/>
        <label>1</label>
    </ligand>
</feature>
<feature type="binding site" evidence="4">
    <location>
        <position position="103"/>
    </location>
    <ligand>
        <name>Mn(2+)</name>
        <dbReference type="ChEBI" id="CHEBI:29035"/>
        <label>1</label>
    </ligand>
</feature>
<dbReference type="GO" id="GO:0046872">
    <property type="term" value="F:metal ion binding"/>
    <property type="evidence" value="ECO:0007669"/>
    <property type="project" value="UniProtKB-KW"/>
</dbReference>
<evidence type="ECO:0000313" key="5">
    <source>
        <dbReference type="EMBL" id="HHS52740.1"/>
    </source>
</evidence>
<dbReference type="InterPro" id="IPR005925">
    <property type="entry name" value="Agmatinase-rel"/>
</dbReference>
<gene>
    <name evidence="5" type="primary">speB</name>
    <name evidence="5" type="ORF">ENW73_07780</name>
</gene>
<dbReference type="EC" id="3.5.3.11" evidence="5"/>
<keyword evidence="2 4" id="KW-0479">Metal-binding</keyword>
<feature type="binding site" evidence="4">
    <location>
        <position position="126"/>
    </location>
    <ligand>
        <name>Mn(2+)</name>
        <dbReference type="ChEBI" id="CHEBI:29035"/>
        <label>2</label>
    </ligand>
</feature>
<evidence type="ECO:0000256" key="1">
    <source>
        <dbReference type="ARBA" id="ARBA00009227"/>
    </source>
</evidence>
<reference evidence="5" key="1">
    <citation type="journal article" date="2020" name="mSystems">
        <title>Genome- and Community-Level Interaction Insights into Carbon Utilization and Element Cycling Functions of Hydrothermarchaeota in Hydrothermal Sediment.</title>
        <authorList>
            <person name="Zhou Z."/>
            <person name="Liu Y."/>
            <person name="Xu W."/>
            <person name="Pan J."/>
            <person name="Luo Z.H."/>
            <person name="Li M."/>
        </authorList>
    </citation>
    <scope>NUCLEOTIDE SEQUENCE [LARGE SCALE GENOMIC DNA]</scope>
    <source>
        <strain evidence="5">SpSt-876</strain>
    </source>
</reference>
<dbReference type="CDD" id="cd11593">
    <property type="entry name" value="Agmatinase-like_2"/>
    <property type="match status" value="1"/>
</dbReference>
<comment type="similarity">
    <text evidence="1">Belongs to the arginase family. Agmatinase subfamily.</text>
</comment>
<evidence type="ECO:0000256" key="4">
    <source>
        <dbReference type="PIRSR" id="PIRSR036979-1"/>
    </source>
</evidence>
<proteinExistence type="inferred from homology"/>
<dbReference type="SUPFAM" id="SSF52768">
    <property type="entry name" value="Arginase/deacetylase"/>
    <property type="match status" value="1"/>
</dbReference>
<dbReference type="PANTHER" id="PTHR11358">
    <property type="entry name" value="ARGINASE/AGMATINASE"/>
    <property type="match status" value="1"/>
</dbReference>
<dbReference type="NCBIfam" id="TIGR01230">
    <property type="entry name" value="agmatinase"/>
    <property type="match status" value="1"/>
</dbReference>
<organism evidence="5">
    <name type="scientific">candidate division WOR-3 bacterium</name>
    <dbReference type="NCBI Taxonomy" id="2052148"/>
    <lineage>
        <taxon>Bacteria</taxon>
        <taxon>Bacteria division WOR-3</taxon>
    </lineage>
</organism>
<dbReference type="Gene3D" id="3.40.800.10">
    <property type="entry name" value="Ureohydrolase domain"/>
    <property type="match status" value="1"/>
</dbReference>